<protein>
    <submittedName>
        <fullName evidence="2">Polysaccharide deacetylase</fullName>
    </submittedName>
</protein>
<dbReference type="RefSeq" id="WP_008514604.1">
    <property type="nucleotide sequence ID" value="NZ_ACJM01000002.1"/>
</dbReference>
<dbReference type="InterPro" id="IPR050248">
    <property type="entry name" value="Polysacc_deacetylase_ArnD"/>
</dbReference>
<dbReference type="Proteomes" id="UP000006443">
    <property type="component" value="Unassembled WGS sequence"/>
</dbReference>
<dbReference type="CDD" id="cd10956">
    <property type="entry name" value="CE4_BH1302_like"/>
    <property type="match status" value="1"/>
</dbReference>
<reference evidence="2 3" key="1">
    <citation type="submission" date="2009-02" db="EMBL/GenBank/DDBJ databases">
        <title>Sequencing of the draft genome and assembly of Dethiobacter alkaliphilus AHT 1.</title>
        <authorList>
            <consortium name="US DOE Joint Genome Institute (JGI-PGF)"/>
            <person name="Lucas S."/>
            <person name="Copeland A."/>
            <person name="Lapidus A."/>
            <person name="Glavina del Rio T."/>
            <person name="Dalin E."/>
            <person name="Tice H."/>
            <person name="Bruce D."/>
            <person name="Goodwin L."/>
            <person name="Pitluck S."/>
            <person name="Larimer F."/>
            <person name="Land M.L."/>
            <person name="Hauser L."/>
            <person name="Muyzer G."/>
        </authorList>
    </citation>
    <scope>NUCLEOTIDE SEQUENCE [LARGE SCALE GENOMIC DNA]</scope>
    <source>
        <strain evidence="2 3">AHT 1</strain>
    </source>
</reference>
<dbReference type="Gene3D" id="3.20.20.370">
    <property type="entry name" value="Glycoside hydrolase/deacetylase"/>
    <property type="match status" value="1"/>
</dbReference>
<proteinExistence type="predicted"/>
<organism evidence="2 3">
    <name type="scientific">Dethiobacter alkaliphilus AHT 1</name>
    <dbReference type="NCBI Taxonomy" id="555088"/>
    <lineage>
        <taxon>Bacteria</taxon>
        <taxon>Bacillati</taxon>
        <taxon>Bacillota</taxon>
        <taxon>Dethiobacteria</taxon>
        <taxon>Dethiobacterales</taxon>
        <taxon>Dethiobacteraceae</taxon>
        <taxon>Dethiobacter</taxon>
    </lineage>
</organism>
<evidence type="ECO:0000259" key="1">
    <source>
        <dbReference type="PROSITE" id="PS51677"/>
    </source>
</evidence>
<dbReference type="PROSITE" id="PS51677">
    <property type="entry name" value="NODB"/>
    <property type="match status" value="1"/>
</dbReference>
<sequence length="239" mass="27352">MRRISIWLIIAVITLIALLATAYNISNSRSFQFFGGIVDRVQTQQKVVALTFDDGPTEKTDVILKLLESLDVKATFFLTGRELEQNIEEGRRIVSAGHEIGNHSYSHKRMVLKSPGFIKEEIDKTDQLIRQAGYEGEIHFRPPNAKKLLILPYMLRQFDTKTIMWDVEPDSYPQIASSSDKIVDHVIENVEPGSIILLHVMYESRRESLNSVEGIVEALRRDGYTFKTVSELLEYHEVD</sequence>
<evidence type="ECO:0000313" key="2">
    <source>
        <dbReference type="EMBL" id="EEG78600.1"/>
    </source>
</evidence>
<accession>C0GD79</accession>
<dbReference type="AlphaFoldDB" id="C0GD79"/>
<dbReference type="GO" id="GO:0016810">
    <property type="term" value="F:hydrolase activity, acting on carbon-nitrogen (but not peptide) bonds"/>
    <property type="evidence" value="ECO:0007669"/>
    <property type="project" value="InterPro"/>
</dbReference>
<dbReference type="PANTHER" id="PTHR10587">
    <property type="entry name" value="GLYCOSYL TRANSFERASE-RELATED"/>
    <property type="match status" value="1"/>
</dbReference>
<comment type="caution">
    <text evidence="2">The sequence shown here is derived from an EMBL/GenBank/DDBJ whole genome shotgun (WGS) entry which is preliminary data.</text>
</comment>
<dbReference type="InterPro" id="IPR011330">
    <property type="entry name" value="Glyco_hydro/deAcase_b/a-brl"/>
</dbReference>
<gene>
    <name evidence="2" type="ORF">DealDRAFT_0530</name>
</gene>
<dbReference type="SUPFAM" id="SSF88713">
    <property type="entry name" value="Glycoside hydrolase/deacetylase"/>
    <property type="match status" value="1"/>
</dbReference>
<dbReference type="InterPro" id="IPR002509">
    <property type="entry name" value="NODB_dom"/>
</dbReference>
<keyword evidence="3" id="KW-1185">Reference proteome</keyword>
<dbReference type="PANTHER" id="PTHR10587:SF125">
    <property type="entry name" value="POLYSACCHARIDE DEACETYLASE YHEN-RELATED"/>
    <property type="match status" value="1"/>
</dbReference>
<feature type="domain" description="NodB homology" evidence="1">
    <location>
        <begin position="46"/>
        <end position="227"/>
    </location>
</feature>
<evidence type="ECO:0000313" key="3">
    <source>
        <dbReference type="Proteomes" id="UP000006443"/>
    </source>
</evidence>
<dbReference type="STRING" id="555088.DealDRAFT_0530"/>
<name>C0GD79_DETAL</name>
<dbReference type="EMBL" id="ACJM01000002">
    <property type="protein sequence ID" value="EEG78600.1"/>
    <property type="molecule type" value="Genomic_DNA"/>
</dbReference>
<dbReference type="GO" id="GO:0005975">
    <property type="term" value="P:carbohydrate metabolic process"/>
    <property type="evidence" value="ECO:0007669"/>
    <property type="project" value="InterPro"/>
</dbReference>
<dbReference type="Pfam" id="PF01522">
    <property type="entry name" value="Polysacc_deac_1"/>
    <property type="match status" value="1"/>
</dbReference>
<dbReference type="eggNOG" id="COG0726">
    <property type="taxonomic scope" value="Bacteria"/>
</dbReference>